<dbReference type="HAMAP" id="MF_00063">
    <property type="entry name" value="CysH"/>
    <property type="match status" value="1"/>
</dbReference>
<dbReference type="CDD" id="cd23945">
    <property type="entry name" value="PAPS_reductase"/>
    <property type="match status" value="1"/>
</dbReference>
<comment type="similarity">
    <text evidence="1 6">Belongs to the PAPS reductase family. CysH subfamily.</text>
</comment>
<dbReference type="NCBIfam" id="NF002537">
    <property type="entry name" value="PRK02090.1"/>
    <property type="match status" value="1"/>
</dbReference>
<comment type="cofactor">
    <cofactor evidence="6">
        <name>[4Fe-4S] cluster</name>
        <dbReference type="ChEBI" id="CHEBI:49883"/>
    </cofactor>
    <text evidence="6">Binds 1 [4Fe-4S] cluster per subunit.</text>
</comment>
<dbReference type="KEGG" id="spii:G7077_04655"/>
<organism evidence="8 9">
    <name type="scientific">Sphingomonas piscis</name>
    <dbReference type="NCBI Taxonomy" id="2714943"/>
    <lineage>
        <taxon>Bacteria</taxon>
        <taxon>Pseudomonadati</taxon>
        <taxon>Pseudomonadota</taxon>
        <taxon>Alphaproteobacteria</taxon>
        <taxon>Sphingomonadales</taxon>
        <taxon>Sphingomonadaceae</taxon>
        <taxon>Sphingomonas</taxon>
    </lineage>
</organism>
<name>A0A6G7YNJ0_9SPHN</name>
<dbReference type="Pfam" id="PF01507">
    <property type="entry name" value="PAPS_reduct"/>
    <property type="match status" value="1"/>
</dbReference>
<dbReference type="SUPFAM" id="SSF52402">
    <property type="entry name" value="Adenine nucleotide alpha hydrolases-like"/>
    <property type="match status" value="1"/>
</dbReference>
<evidence type="ECO:0000256" key="4">
    <source>
        <dbReference type="ARBA" id="ARBA00023004"/>
    </source>
</evidence>
<sequence>MTVLEENSKLAASAASLEDLVPVLATAGATPLERLQALRDTVPGRITFTTSFGIEDQAITHWIFAHGIDIDVVTLDTGRLFPETYDVWAATEEKYSRRIRAFFPDPKLLADFLSDWGVNGFYHAKEARLSCCGVRKVEPLGRALAGSSAWVTGLRADQSGARAAVPPATWDAEKQLIKTAPLFDWTREDVVGFVEAEAVPVNALHAQGFPSIGCAPCTRAIAPGEPERAGRWWWEEQSAKECGLHVAADGTLVRTKAA</sequence>
<keyword evidence="3 6" id="KW-0560">Oxidoreductase</keyword>
<evidence type="ECO:0000256" key="5">
    <source>
        <dbReference type="ARBA" id="ARBA00023014"/>
    </source>
</evidence>
<dbReference type="GO" id="GO:0070814">
    <property type="term" value="P:hydrogen sulfide biosynthetic process"/>
    <property type="evidence" value="ECO:0007669"/>
    <property type="project" value="UniProtKB-UniRule"/>
</dbReference>
<dbReference type="InterPro" id="IPR014729">
    <property type="entry name" value="Rossmann-like_a/b/a_fold"/>
</dbReference>
<feature type="binding site" evidence="6">
    <location>
        <position position="217"/>
    </location>
    <ligand>
        <name>[4Fe-4S] cluster</name>
        <dbReference type="ChEBI" id="CHEBI:49883"/>
    </ligand>
</feature>
<dbReference type="PANTHER" id="PTHR46482:SF9">
    <property type="entry name" value="5'-ADENYLYLSULFATE REDUCTASE 1, CHLOROPLASTIC"/>
    <property type="match status" value="1"/>
</dbReference>
<accession>A0A6G7YNJ0</accession>
<dbReference type="GO" id="GO:0005737">
    <property type="term" value="C:cytoplasm"/>
    <property type="evidence" value="ECO:0007669"/>
    <property type="project" value="UniProtKB-SubCell"/>
</dbReference>
<dbReference type="InterPro" id="IPR002500">
    <property type="entry name" value="PAPS_reduct_dom"/>
</dbReference>
<comment type="subcellular location">
    <subcellularLocation>
        <location evidence="6">Cytoplasm</location>
    </subcellularLocation>
</comment>
<reference evidence="8 9" key="1">
    <citation type="submission" date="2020-03" db="EMBL/GenBank/DDBJ databases">
        <title>Sphingomonas sp. nov., isolated from fish.</title>
        <authorList>
            <person name="Hyun D.-W."/>
            <person name="Bae J.-W."/>
        </authorList>
    </citation>
    <scope>NUCLEOTIDE SEQUENCE [LARGE SCALE GENOMIC DNA]</scope>
    <source>
        <strain evidence="8 9">HDW15B</strain>
    </source>
</reference>
<dbReference type="PANTHER" id="PTHR46482">
    <property type="entry name" value="5'-ADENYLYLSULFATE REDUCTASE 3, CHLOROPLASTIC"/>
    <property type="match status" value="1"/>
</dbReference>
<evidence type="ECO:0000256" key="3">
    <source>
        <dbReference type="ARBA" id="ARBA00023002"/>
    </source>
</evidence>
<feature type="binding site" evidence="6">
    <location>
        <position position="214"/>
    </location>
    <ligand>
        <name>[4Fe-4S] cluster</name>
        <dbReference type="ChEBI" id="CHEBI:49883"/>
    </ligand>
</feature>
<comment type="catalytic activity">
    <reaction evidence="6">
        <text>[thioredoxin]-disulfide + sulfite + AMP + 2 H(+) = adenosine 5'-phosphosulfate + [thioredoxin]-dithiol</text>
        <dbReference type="Rhea" id="RHEA:21976"/>
        <dbReference type="Rhea" id="RHEA-COMP:10698"/>
        <dbReference type="Rhea" id="RHEA-COMP:10700"/>
        <dbReference type="ChEBI" id="CHEBI:15378"/>
        <dbReference type="ChEBI" id="CHEBI:17359"/>
        <dbReference type="ChEBI" id="CHEBI:29950"/>
        <dbReference type="ChEBI" id="CHEBI:50058"/>
        <dbReference type="ChEBI" id="CHEBI:58243"/>
        <dbReference type="ChEBI" id="CHEBI:456215"/>
        <dbReference type="EC" id="1.8.4.10"/>
    </reaction>
</comment>
<feature type="binding site" evidence="6">
    <location>
        <position position="132"/>
    </location>
    <ligand>
        <name>[4Fe-4S] cluster</name>
        <dbReference type="ChEBI" id="CHEBI:49883"/>
    </ligand>
</feature>
<dbReference type="AlphaFoldDB" id="A0A6G7YNJ0"/>
<dbReference type="EC" id="1.8.4.10" evidence="6"/>
<keyword evidence="5 6" id="KW-0411">Iron-sulfur</keyword>
<feature type="binding site" evidence="6">
    <location>
        <position position="131"/>
    </location>
    <ligand>
        <name>[4Fe-4S] cluster</name>
        <dbReference type="ChEBI" id="CHEBI:49883"/>
    </ligand>
</feature>
<dbReference type="InterPro" id="IPR004511">
    <property type="entry name" value="PAPS/APS_Rdtase"/>
</dbReference>
<dbReference type="GO" id="GO:0043866">
    <property type="term" value="F:adenylyl-sulfate reductase (thioredoxin) activity"/>
    <property type="evidence" value="ECO:0007669"/>
    <property type="project" value="UniProtKB-EC"/>
</dbReference>
<dbReference type="Gene3D" id="3.40.50.620">
    <property type="entry name" value="HUPs"/>
    <property type="match status" value="1"/>
</dbReference>
<proteinExistence type="inferred from homology"/>
<evidence type="ECO:0000256" key="1">
    <source>
        <dbReference type="ARBA" id="ARBA00009732"/>
    </source>
</evidence>
<dbReference type="PIRSF" id="PIRSF000857">
    <property type="entry name" value="PAPS_reductase"/>
    <property type="match status" value="1"/>
</dbReference>
<keyword evidence="2 6" id="KW-0479">Metal-binding</keyword>
<dbReference type="GO" id="GO:0019379">
    <property type="term" value="P:sulfate assimilation, phosphoadenylyl sulfate reduction by phosphoadenylyl-sulfate reductase (thioredoxin)"/>
    <property type="evidence" value="ECO:0007669"/>
    <property type="project" value="UniProtKB-UniRule"/>
</dbReference>
<evidence type="ECO:0000259" key="7">
    <source>
        <dbReference type="Pfam" id="PF01507"/>
    </source>
</evidence>
<dbReference type="RefSeq" id="WP_166410690.1">
    <property type="nucleotide sequence ID" value="NZ_CP049869.1"/>
</dbReference>
<dbReference type="Proteomes" id="UP000503222">
    <property type="component" value="Chromosome"/>
</dbReference>
<evidence type="ECO:0000256" key="6">
    <source>
        <dbReference type="HAMAP-Rule" id="MF_00063"/>
    </source>
</evidence>
<feature type="domain" description="Phosphoadenosine phosphosulphate reductase" evidence="7">
    <location>
        <begin position="46"/>
        <end position="220"/>
    </location>
</feature>
<comment type="function">
    <text evidence="6">Catalyzes the formation of sulfite from adenosine 5'-phosphosulfate (APS) using thioredoxin as an electron donor.</text>
</comment>
<keyword evidence="6" id="KW-0963">Cytoplasm</keyword>
<comment type="pathway">
    <text evidence="6">Sulfur metabolism; hydrogen sulfide biosynthesis; sulfite from sulfate.</text>
</comment>
<dbReference type="GO" id="GO:0046872">
    <property type="term" value="F:metal ion binding"/>
    <property type="evidence" value="ECO:0007669"/>
    <property type="project" value="UniProtKB-KW"/>
</dbReference>
<gene>
    <name evidence="6" type="primary">cysH</name>
    <name evidence="8" type="ORF">G7077_04655</name>
</gene>
<protein>
    <recommendedName>
        <fullName evidence="6">Adenosine 5'-phosphosulfate reductase</fullName>
        <shortName evidence="6">APS reductase</shortName>
        <ecNumber evidence="6">1.8.4.10</ecNumber>
    </recommendedName>
    <alternativeName>
        <fullName evidence="6">5'-adenylylsulfate reductase</fullName>
    </alternativeName>
    <alternativeName>
        <fullName evidence="6">Thioredoxin-dependent 5'-adenylylsulfate reductase</fullName>
    </alternativeName>
</protein>
<dbReference type="GO" id="GO:0004604">
    <property type="term" value="F:phosphoadenylyl-sulfate reductase (thioredoxin) activity"/>
    <property type="evidence" value="ECO:0007669"/>
    <property type="project" value="UniProtKB-UniRule"/>
</dbReference>
<evidence type="ECO:0000313" key="8">
    <source>
        <dbReference type="EMBL" id="QIK78297.1"/>
    </source>
</evidence>
<dbReference type="EMBL" id="CP049869">
    <property type="protein sequence ID" value="QIK78297.1"/>
    <property type="molecule type" value="Genomic_DNA"/>
</dbReference>
<keyword evidence="4 6" id="KW-0408">Iron</keyword>
<keyword evidence="9" id="KW-1185">Reference proteome</keyword>
<evidence type="ECO:0000256" key="2">
    <source>
        <dbReference type="ARBA" id="ARBA00022723"/>
    </source>
</evidence>
<dbReference type="GO" id="GO:0051539">
    <property type="term" value="F:4 iron, 4 sulfur cluster binding"/>
    <property type="evidence" value="ECO:0007669"/>
    <property type="project" value="UniProtKB-UniRule"/>
</dbReference>
<feature type="active site" description="Nucleophile; cysteine thiosulfonate intermediate" evidence="6">
    <location>
        <position position="242"/>
    </location>
</feature>
<evidence type="ECO:0000313" key="9">
    <source>
        <dbReference type="Proteomes" id="UP000503222"/>
    </source>
</evidence>